<keyword evidence="2" id="KW-1133">Transmembrane helix</keyword>
<gene>
    <name evidence="4" type="primary">ywtF_2</name>
    <name evidence="4" type="ORF">RN50_02509</name>
</gene>
<proteinExistence type="inferred from homology"/>
<feature type="domain" description="Cell envelope-related transcriptional attenuator" evidence="3">
    <location>
        <begin position="112"/>
        <end position="267"/>
    </location>
</feature>
<dbReference type="InterPro" id="IPR050922">
    <property type="entry name" value="LytR/CpsA/Psr_CW_biosynth"/>
</dbReference>
<comment type="caution">
    <text evidence="4">The sequence shown here is derived from an EMBL/GenBank/DDBJ whole genome shotgun (WGS) entry which is preliminary data.</text>
</comment>
<dbReference type="EMBL" id="JYIU01000045">
    <property type="protein sequence ID" value="KJL19229.1"/>
    <property type="molecule type" value="Genomic_DNA"/>
</dbReference>
<evidence type="ECO:0000313" key="4">
    <source>
        <dbReference type="EMBL" id="KJL19229.1"/>
    </source>
</evidence>
<dbReference type="GeneID" id="94443366"/>
<comment type="similarity">
    <text evidence="1">Belongs to the LytR/CpsA/Psr (LCP) family.</text>
</comment>
<protein>
    <submittedName>
        <fullName evidence="4">Putative transcriptional regulator YwtF</fullName>
    </submittedName>
</protein>
<feature type="transmembrane region" description="Helical" evidence="2">
    <location>
        <begin position="26"/>
        <end position="50"/>
    </location>
</feature>
<keyword evidence="2" id="KW-0472">Membrane</keyword>
<accession>A0A0F0KFN7</accession>
<dbReference type="KEGG" id="mfol:DXT68_03095"/>
<evidence type="ECO:0000259" key="3">
    <source>
        <dbReference type="Pfam" id="PF03816"/>
    </source>
</evidence>
<keyword evidence="2" id="KW-0812">Transmembrane</keyword>
<name>A0A0F0KFN7_9MICO</name>
<sequence length="415" mass="44144">MSPTARRRRTIARHGQLHTPGPLNQLLKFIAIGLAVVLVSGFGVAGYVVYDLSSTVTANAVELDTKNEVLPDIGEYKEGFNLLLTGVDTCEPEYAAYFGDRCSGKDSGSTLNDVNLLVHVSQEPRRVTVVSFPRDLMLAIPECEDDQGNVHSAMSKQALNVAYTDGGLNCVAQTITKLTGQEIQFAASVTFGGVIEITNAIGGVDVCLATPIKDRHTGLDLPAGTRTIQGLEALQFLRTRHGVGDGSDLGRIGNQQQYMSSLARKLISSETLGNVPTMLRLANTGIRNLKTSTSLADPVKIVQIALAVKSVPFEDIVFLQYPTNTDPDNDNKVVANQSAAAEMWDAINANAQLQVTHQNTENDGVIVTDPGTEAPVEGGTEMPDPAATSENVVALPDSIKGNSAAQQTCSNGNVR</sequence>
<evidence type="ECO:0000313" key="5">
    <source>
        <dbReference type="Proteomes" id="UP000033572"/>
    </source>
</evidence>
<evidence type="ECO:0000256" key="2">
    <source>
        <dbReference type="SAM" id="Phobius"/>
    </source>
</evidence>
<dbReference type="Gene3D" id="3.40.630.190">
    <property type="entry name" value="LCP protein"/>
    <property type="match status" value="1"/>
</dbReference>
<dbReference type="InterPro" id="IPR004474">
    <property type="entry name" value="LytR_CpsA_psr"/>
</dbReference>
<dbReference type="AlphaFoldDB" id="A0A0F0KFN7"/>
<reference evidence="4 5" key="1">
    <citation type="submission" date="2015-02" db="EMBL/GenBank/DDBJ databases">
        <title>Draft genome sequences of ten Microbacterium spp. with emphasis on heavy metal contaminated environments.</title>
        <authorList>
            <person name="Corretto E."/>
        </authorList>
    </citation>
    <scope>NUCLEOTIDE SEQUENCE [LARGE SCALE GENOMIC DNA]</scope>
    <source>
        <strain evidence="4 5">DSM 12966</strain>
    </source>
</reference>
<dbReference type="NCBIfam" id="TIGR00350">
    <property type="entry name" value="lytR_cpsA_psr"/>
    <property type="match status" value="1"/>
</dbReference>
<keyword evidence="5" id="KW-1185">Reference proteome</keyword>
<dbReference type="RefSeq" id="WP_052677786.1">
    <property type="nucleotide sequence ID" value="NZ_CP031425.1"/>
</dbReference>
<dbReference type="Pfam" id="PF03816">
    <property type="entry name" value="LytR_cpsA_psr"/>
    <property type="match status" value="1"/>
</dbReference>
<dbReference type="Proteomes" id="UP000033572">
    <property type="component" value="Unassembled WGS sequence"/>
</dbReference>
<dbReference type="PANTHER" id="PTHR33392:SF6">
    <property type="entry name" value="POLYISOPRENYL-TEICHOIC ACID--PEPTIDOGLYCAN TEICHOIC ACID TRANSFERASE TAGU"/>
    <property type="match status" value="1"/>
</dbReference>
<dbReference type="PATRIC" id="fig|104336.4.peg.2558"/>
<organism evidence="4 5">
    <name type="scientific">Microbacterium foliorum</name>
    <dbReference type="NCBI Taxonomy" id="104336"/>
    <lineage>
        <taxon>Bacteria</taxon>
        <taxon>Bacillati</taxon>
        <taxon>Actinomycetota</taxon>
        <taxon>Actinomycetes</taxon>
        <taxon>Micrococcales</taxon>
        <taxon>Microbacteriaceae</taxon>
        <taxon>Microbacterium</taxon>
    </lineage>
</organism>
<evidence type="ECO:0000256" key="1">
    <source>
        <dbReference type="ARBA" id="ARBA00006068"/>
    </source>
</evidence>
<dbReference type="PANTHER" id="PTHR33392">
    <property type="entry name" value="POLYISOPRENYL-TEICHOIC ACID--PEPTIDOGLYCAN TEICHOIC ACID TRANSFERASE TAGU"/>
    <property type="match status" value="1"/>
</dbReference>